<proteinExistence type="predicted"/>
<reference evidence="1" key="1">
    <citation type="journal article" date="2014" name="Front. Microbiol.">
        <title>High frequency of phylogenetically diverse reductive dehalogenase-homologous genes in deep subseafloor sedimentary metagenomes.</title>
        <authorList>
            <person name="Kawai M."/>
            <person name="Futagami T."/>
            <person name="Toyoda A."/>
            <person name="Takaki Y."/>
            <person name="Nishi S."/>
            <person name="Hori S."/>
            <person name="Arai W."/>
            <person name="Tsubouchi T."/>
            <person name="Morono Y."/>
            <person name="Uchiyama I."/>
            <person name="Ito T."/>
            <person name="Fujiyama A."/>
            <person name="Inagaki F."/>
            <person name="Takami H."/>
        </authorList>
    </citation>
    <scope>NUCLEOTIDE SEQUENCE</scope>
    <source>
        <strain evidence="1">Expedition CK06-06</strain>
    </source>
</reference>
<organism evidence="1">
    <name type="scientific">marine sediment metagenome</name>
    <dbReference type="NCBI Taxonomy" id="412755"/>
    <lineage>
        <taxon>unclassified sequences</taxon>
        <taxon>metagenomes</taxon>
        <taxon>ecological metagenomes</taxon>
    </lineage>
</organism>
<sequence>VGNLKKSRQGGDAERREKKNLDFTDCDDNTSLAICSQIFLKDSTNGVRNSPKANTLTI</sequence>
<feature type="non-terminal residue" evidence="1">
    <location>
        <position position="1"/>
    </location>
</feature>
<protein>
    <submittedName>
        <fullName evidence="1">Uncharacterized protein</fullName>
    </submittedName>
</protein>
<evidence type="ECO:0000313" key="1">
    <source>
        <dbReference type="EMBL" id="GAI79398.1"/>
    </source>
</evidence>
<comment type="caution">
    <text evidence="1">The sequence shown here is derived from an EMBL/GenBank/DDBJ whole genome shotgun (WGS) entry which is preliminary data.</text>
</comment>
<gene>
    <name evidence="1" type="ORF">S12H4_11857</name>
</gene>
<name>X1RFK8_9ZZZZ</name>
<dbReference type="AlphaFoldDB" id="X1RFK8"/>
<accession>X1RFK8</accession>
<dbReference type="EMBL" id="BARW01005442">
    <property type="protein sequence ID" value="GAI79398.1"/>
    <property type="molecule type" value="Genomic_DNA"/>
</dbReference>